<accession>A0A4Q1UAF4</accession>
<proteinExistence type="predicted"/>
<evidence type="ECO:0000313" key="3">
    <source>
        <dbReference type="Proteomes" id="UP000290475"/>
    </source>
</evidence>
<gene>
    <name evidence="1" type="ORF">BVJ53_03615</name>
    <name evidence="2" type="ORF">OFW50_12010</name>
</gene>
<dbReference type="RefSeq" id="WP_129301201.1">
    <property type="nucleotide sequence ID" value="NZ_CP074378.1"/>
</dbReference>
<dbReference type="AlphaFoldDB" id="A0A4Q1UAF4"/>
<dbReference type="Proteomes" id="UP001164790">
    <property type="component" value="Chromosome"/>
</dbReference>
<evidence type="ECO:0000313" key="1">
    <source>
        <dbReference type="EMBL" id="RXT27865.1"/>
    </source>
</evidence>
<reference evidence="2" key="2">
    <citation type="submission" date="2022-10" db="EMBL/GenBank/DDBJ databases">
        <title>Comparative genomic analysis and in-vitro probiotic properties of the potential probiotic L. chiayiensis AACE 3.</title>
        <authorList>
            <person name="Kang X."/>
        </authorList>
    </citation>
    <scope>NUCLEOTIDE SEQUENCE</scope>
    <source>
        <strain evidence="2">AACE 3</strain>
    </source>
</reference>
<protein>
    <recommendedName>
        <fullName evidence="5">IpaB/EvcA family protein</fullName>
    </recommendedName>
</protein>
<keyword evidence="4" id="KW-1185">Reference proteome</keyword>
<dbReference type="Proteomes" id="UP000290475">
    <property type="component" value="Unassembled WGS sequence"/>
</dbReference>
<dbReference type="EMBL" id="CP107523">
    <property type="protein sequence ID" value="UYN56177.1"/>
    <property type="molecule type" value="Genomic_DNA"/>
</dbReference>
<evidence type="ECO:0000313" key="4">
    <source>
        <dbReference type="Proteomes" id="UP001164790"/>
    </source>
</evidence>
<evidence type="ECO:0008006" key="5">
    <source>
        <dbReference type="Google" id="ProtNLM"/>
    </source>
</evidence>
<dbReference type="EMBL" id="MSSM01000006">
    <property type="protein sequence ID" value="RXT27865.1"/>
    <property type="molecule type" value="Genomic_DNA"/>
</dbReference>
<evidence type="ECO:0000313" key="2">
    <source>
        <dbReference type="EMBL" id="UYN56177.1"/>
    </source>
</evidence>
<name>A0A4Q1UAF4_9LACO</name>
<organism evidence="1 3">
    <name type="scientific">Lacticaseibacillus chiayiensis</name>
    <dbReference type="NCBI Taxonomy" id="2100821"/>
    <lineage>
        <taxon>Bacteria</taxon>
        <taxon>Bacillati</taxon>
        <taxon>Bacillota</taxon>
        <taxon>Bacilli</taxon>
        <taxon>Lactobacillales</taxon>
        <taxon>Lactobacillaceae</taxon>
        <taxon>Lacticaseibacillus</taxon>
    </lineage>
</organism>
<reference evidence="1 3" key="1">
    <citation type="submission" date="2017-01" db="EMBL/GenBank/DDBJ databases">
        <title>Lactobacillus chiayiensis sp. nov., a lactic acid bacterium isolated from compost.</title>
        <authorList>
            <person name="Huang C.-H."/>
        </authorList>
    </citation>
    <scope>NUCLEOTIDE SEQUENCE [LARGE SCALE GENOMIC DNA]</scope>
    <source>
        <strain evidence="3">chh01</strain>
        <strain evidence="1">Chh01</strain>
    </source>
</reference>
<sequence length="309" mass="35113">MQKDVQALLDEVKSHYDHPLEVVVSGEASGVLTHDQSHQRLKKDGTLEVVVTDTTDVAYTLSHELLHLLFQMKGYPQLQFHLLSGDPQVDDQLYATSTALFNAAVHMLVVAWQREHGLLTDEVVAQVLAGFKQNVPAEADDQLIIYRILSLLDLLGFLDGQLPDELVSAYPQALPYAQELFGLLDEQKLVSPFGLRRAIVHLFQRFDAQIEKLGYQPTNDHEFTTVTPVLSKRQLRLTLDQVYLVKHSSYRNRDTKQPAYVAMGRSDDQNAFVLPLSEKETTPDAFQQLYQQPLNDILAQYRLDFSIRQ</sequence>